<comment type="similarity">
    <text evidence="1">Belongs to the peptidase M16 family.</text>
</comment>
<feature type="domain" description="Peptidase M16 N-terminal" evidence="3">
    <location>
        <begin position="38"/>
        <end position="176"/>
    </location>
</feature>
<dbReference type="Pfam" id="PF00675">
    <property type="entry name" value="Peptidase_M16"/>
    <property type="match status" value="1"/>
</dbReference>
<evidence type="ECO:0000256" key="2">
    <source>
        <dbReference type="SAM" id="SignalP"/>
    </source>
</evidence>
<accession>A0A4R0PZM2</accession>
<gene>
    <name evidence="5" type="ORF">EZ456_04840</name>
</gene>
<dbReference type="InterPro" id="IPR007863">
    <property type="entry name" value="Peptidase_M16_C"/>
</dbReference>
<feature type="signal peptide" evidence="2">
    <location>
        <begin position="1"/>
        <end position="22"/>
    </location>
</feature>
<dbReference type="OrthoDB" id="9811314at2"/>
<evidence type="ECO:0000259" key="3">
    <source>
        <dbReference type="Pfam" id="PF00675"/>
    </source>
</evidence>
<organism evidence="5 6">
    <name type="scientific">Pedobacter psychrodurus</name>
    <dbReference type="NCBI Taxonomy" id="2530456"/>
    <lineage>
        <taxon>Bacteria</taxon>
        <taxon>Pseudomonadati</taxon>
        <taxon>Bacteroidota</taxon>
        <taxon>Sphingobacteriia</taxon>
        <taxon>Sphingobacteriales</taxon>
        <taxon>Sphingobacteriaceae</taxon>
        <taxon>Pedobacter</taxon>
    </lineage>
</organism>
<dbReference type="Pfam" id="PF05193">
    <property type="entry name" value="Peptidase_M16_C"/>
    <property type="match status" value="1"/>
</dbReference>
<comment type="caution">
    <text evidence="5">The sequence shown here is derived from an EMBL/GenBank/DDBJ whole genome shotgun (WGS) entry which is preliminary data.</text>
</comment>
<protein>
    <submittedName>
        <fullName evidence="5">Insulinase family protein</fullName>
    </submittedName>
</protein>
<evidence type="ECO:0000259" key="4">
    <source>
        <dbReference type="Pfam" id="PF05193"/>
    </source>
</evidence>
<dbReference type="Proteomes" id="UP000293925">
    <property type="component" value="Unassembled WGS sequence"/>
</dbReference>
<dbReference type="EMBL" id="SJSO01000003">
    <property type="protein sequence ID" value="TCD28712.1"/>
    <property type="molecule type" value="Genomic_DNA"/>
</dbReference>
<dbReference type="InterPro" id="IPR050361">
    <property type="entry name" value="MPP/UQCRC_Complex"/>
</dbReference>
<dbReference type="InterPro" id="IPR011249">
    <property type="entry name" value="Metalloenz_LuxS/M16"/>
</dbReference>
<dbReference type="PANTHER" id="PTHR11851:SF49">
    <property type="entry name" value="MITOCHONDRIAL-PROCESSING PEPTIDASE SUBUNIT ALPHA"/>
    <property type="match status" value="1"/>
</dbReference>
<evidence type="ECO:0000313" key="6">
    <source>
        <dbReference type="Proteomes" id="UP000293925"/>
    </source>
</evidence>
<dbReference type="PANTHER" id="PTHR11851">
    <property type="entry name" value="METALLOPROTEASE"/>
    <property type="match status" value="1"/>
</dbReference>
<feature type="chain" id="PRO_5020964962" evidence="2">
    <location>
        <begin position="23"/>
        <end position="439"/>
    </location>
</feature>
<feature type="domain" description="Peptidase M16 C-terminal" evidence="4">
    <location>
        <begin position="194"/>
        <end position="368"/>
    </location>
</feature>
<name>A0A4R0PZM2_9SPHI</name>
<proteinExistence type="inferred from homology"/>
<evidence type="ECO:0000313" key="5">
    <source>
        <dbReference type="EMBL" id="TCD28712.1"/>
    </source>
</evidence>
<dbReference type="AlphaFoldDB" id="A0A4R0PZM2"/>
<dbReference type="GO" id="GO:0046872">
    <property type="term" value="F:metal ion binding"/>
    <property type="evidence" value="ECO:0007669"/>
    <property type="project" value="InterPro"/>
</dbReference>
<evidence type="ECO:0000256" key="1">
    <source>
        <dbReference type="ARBA" id="ARBA00007261"/>
    </source>
</evidence>
<keyword evidence="6" id="KW-1185">Reference proteome</keyword>
<reference evidence="5 6" key="1">
    <citation type="submission" date="2019-02" db="EMBL/GenBank/DDBJ databases">
        <title>Pedobacter sp. RP-3-21 sp. nov., isolated from Arctic soil.</title>
        <authorList>
            <person name="Dahal R.H."/>
        </authorList>
    </citation>
    <scope>NUCLEOTIDE SEQUENCE [LARGE SCALE GENOMIC DNA]</scope>
    <source>
        <strain evidence="5 6">RP-3-21</strain>
    </source>
</reference>
<dbReference type="SUPFAM" id="SSF63411">
    <property type="entry name" value="LuxS/MPP-like metallohydrolase"/>
    <property type="match status" value="2"/>
</dbReference>
<sequence>MSTRNTLSLGLLFLIFSLNSLAQEIKFTEFDLSNGLHVILHQNKTAPVVAVSVMYHVGSKDEDTKKTGMAHFFEHLLFEGSEHMTRGEFMQIVSSSGGQNNANTTQDRTFYYEVFPSNQLELGLWLESERMLHPKIEATGVKIQNEVVKEEKRQRIDNKPYGKATERIFGHLFQGHPYQWQPIGSMAHLDAAKLEDFTDFFKRFYPPNNAVLTITGDLDIERTTKLVAKYFDEIPRGPEKPKINVNMNALTQQKIDTVYDGNIQMPMIFTAYRVPGMNSRESAALSMISSILSGGGSSRLNKKMVDEKKTALQVAAFNYALEDSGAFFTYASPNNNTSLNVLLADMDSEIELLKNELLSDSELKKVRSSFENSFVSVNTKMIGIAENLSNGYMLHNKNTNQLNEIPSVVRAISPDELRDVARKYLNSNQRIVLYYLAKK</sequence>
<keyword evidence="2" id="KW-0732">Signal</keyword>
<dbReference type="InterPro" id="IPR011765">
    <property type="entry name" value="Pept_M16_N"/>
</dbReference>
<dbReference type="Gene3D" id="3.30.830.10">
    <property type="entry name" value="Metalloenzyme, LuxS/M16 peptidase-like"/>
    <property type="match status" value="2"/>
</dbReference>
<dbReference type="RefSeq" id="WP_131527844.1">
    <property type="nucleotide sequence ID" value="NZ_SJSO01000003.1"/>
</dbReference>